<comment type="caution">
    <text evidence="2">The sequence shown here is derived from an EMBL/GenBank/DDBJ whole genome shotgun (WGS) entry which is preliminary data.</text>
</comment>
<gene>
    <name evidence="2" type="ORF">HRI_001673600</name>
</gene>
<keyword evidence="3" id="KW-1185">Reference proteome</keyword>
<dbReference type="EMBL" id="BSYR01000017">
    <property type="protein sequence ID" value="GMI80043.1"/>
    <property type="molecule type" value="Genomic_DNA"/>
</dbReference>
<dbReference type="AlphaFoldDB" id="A0A9W7LXF9"/>
<reference evidence="2" key="1">
    <citation type="submission" date="2023-05" db="EMBL/GenBank/DDBJ databases">
        <title>Genome and transcriptome analyses reveal genes involved in the formation of fine ridges on petal epidermal cells in Hibiscus trionum.</title>
        <authorList>
            <person name="Koshimizu S."/>
            <person name="Masuda S."/>
            <person name="Ishii T."/>
            <person name="Shirasu K."/>
            <person name="Hoshino A."/>
            <person name="Arita M."/>
        </authorList>
    </citation>
    <scope>NUCLEOTIDE SEQUENCE</scope>
    <source>
        <strain evidence="2">Hamamatsu line</strain>
    </source>
</reference>
<evidence type="ECO:0000313" key="2">
    <source>
        <dbReference type="EMBL" id="GMI80043.1"/>
    </source>
</evidence>
<name>A0A9W7LXF9_HIBTR</name>
<evidence type="ECO:0000313" key="3">
    <source>
        <dbReference type="Proteomes" id="UP001165190"/>
    </source>
</evidence>
<sequence>MADKKKRRRADSDSESASQPFKNLLKSDDQILLLFLLLFHFKTLNPSRPRPLHHLPRSIRPLTLLRPIRHRIRRSPAHPPNLIRPRLLLHRPVPLFLQPTLSPRT</sequence>
<accession>A0A9W7LXF9</accession>
<organism evidence="2 3">
    <name type="scientific">Hibiscus trionum</name>
    <name type="common">Flower of an hour</name>
    <dbReference type="NCBI Taxonomy" id="183268"/>
    <lineage>
        <taxon>Eukaryota</taxon>
        <taxon>Viridiplantae</taxon>
        <taxon>Streptophyta</taxon>
        <taxon>Embryophyta</taxon>
        <taxon>Tracheophyta</taxon>
        <taxon>Spermatophyta</taxon>
        <taxon>Magnoliopsida</taxon>
        <taxon>eudicotyledons</taxon>
        <taxon>Gunneridae</taxon>
        <taxon>Pentapetalae</taxon>
        <taxon>rosids</taxon>
        <taxon>malvids</taxon>
        <taxon>Malvales</taxon>
        <taxon>Malvaceae</taxon>
        <taxon>Malvoideae</taxon>
        <taxon>Hibiscus</taxon>
    </lineage>
</organism>
<protein>
    <submittedName>
        <fullName evidence="2">Uncharacterized protein</fullName>
    </submittedName>
</protein>
<proteinExistence type="predicted"/>
<dbReference type="Proteomes" id="UP001165190">
    <property type="component" value="Unassembled WGS sequence"/>
</dbReference>
<feature type="region of interest" description="Disordered" evidence="1">
    <location>
        <begin position="1"/>
        <end position="21"/>
    </location>
</feature>
<evidence type="ECO:0000256" key="1">
    <source>
        <dbReference type="SAM" id="MobiDB-lite"/>
    </source>
</evidence>